<dbReference type="Gene3D" id="2.40.70.10">
    <property type="entry name" value="Acid Proteases"/>
    <property type="match status" value="1"/>
</dbReference>
<name>A0A6I6EBQ4_THETI</name>
<feature type="domain" description="Retropepsin-like aspartic endopeptidase" evidence="1">
    <location>
        <begin position="12"/>
        <end position="146"/>
    </location>
</feature>
<keyword evidence="2" id="KW-0378">Hydrolase</keyword>
<dbReference type="PANTHER" id="PTHR38037:SF1">
    <property type="entry name" value="ATP-DEPENDENT ZINC PROTEASE DOMAIN-CONTAINING PROTEIN-RELATED"/>
    <property type="match status" value="1"/>
</dbReference>
<dbReference type="Pfam" id="PF05618">
    <property type="entry name" value="Zn_protease"/>
    <property type="match status" value="1"/>
</dbReference>
<proteinExistence type="predicted"/>
<dbReference type="RefSeq" id="WP_153974567.1">
    <property type="nucleotide sequence ID" value="NZ_CP039268.1"/>
</dbReference>
<evidence type="ECO:0000313" key="2">
    <source>
        <dbReference type="EMBL" id="QGU32369.1"/>
    </source>
</evidence>
<organism evidence="2 3">
    <name type="scientific">Thermochromatium tepidum ATCC 43061</name>
    <dbReference type="NCBI Taxonomy" id="316276"/>
    <lineage>
        <taxon>Bacteria</taxon>
        <taxon>Pseudomonadati</taxon>
        <taxon>Pseudomonadota</taxon>
        <taxon>Gammaproteobacteria</taxon>
        <taxon>Chromatiales</taxon>
        <taxon>Chromatiaceae</taxon>
        <taxon>Thermochromatium</taxon>
    </lineage>
</organism>
<dbReference type="InterPro" id="IPR021109">
    <property type="entry name" value="Peptidase_aspartic_dom_sf"/>
</dbReference>
<dbReference type="GO" id="GO:0006508">
    <property type="term" value="P:proteolysis"/>
    <property type="evidence" value="ECO:0007669"/>
    <property type="project" value="UniProtKB-KW"/>
</dbReference>
<dbReference type="KEGG" id="ttp:E6P07_04805"/>
<accession>A0A6I6EBQ4</accession>
<gene>
    <name evidence="2" type="ORF">E6P07_04805</name>
</gene>
<reference evidence="2 3" key="1">
    <citation type="submission" date="2019-12" db="EMBL/GenBank/DDBJ databases">
        <title>The complete genome of the thermophilic, anoxygenic phototrophic gammaproteobacterium Thermochromatium tepidum.</title>
        <authorList>
            <person name="Sattley W.M."/>
            <person name="Swingley W.D."/>
            <person name="Burchell B.M."/>
            <person name="Gurbani S.A."/>
            <person name="Kujawa C.M."/>
            <person name="Nuccio D.A."/>
            <person name="Schladweiler J."/>
            <person name="Shaffer K.N."/>
            <person name="Stokes L.M."/>
            <person name="Touchman J.W."/>
            <person name="Blankenship R.E."/>
            <person name="Madigan M.T."/>
        </authorList>
    </citation>
    <scope>NUCLEOTIDE SEQUENCE [LARGE SCALE GENOMIC DNA]</scope>
    <source>
        <strain evidence="2 3">ATCC 43061</strain>
    </source>
</reference>
<dbReference type="PANTHER" id="PTHR38037">
    <property type="entry name" value="ZN_PROTEASE DOMAIN-CONTAINING PROTEIN"/>
    <property type="match status" value="1"/>
</dbReference>
<dbReference type="EMBL" id="CP039268">
    <property type="protein sequence ID" value="QGU32369.1"/>
    <property type="molecule type" value="Genomic_DNA"/>
</dbReference>
<protein>
    <submittedName>
        <fullName evidence="2">ATP-dependent zinc protease</fullName>
    </submittedName>
</protein>
<keyword evidence="3" id="KW-1185">Reference proteome</keyword>
<dbReference type="Proteomes" id="UP000426424">
    <property type="component" value="Chromosome"/>
</dbReference>
<evidence type="ECO:0000259" key="1">
    <source>
        <dbReference type="Pfam" id="PF05618"/>
    </source>
</evidence>
<dbReference type="GO" id="GO:0008233">
    <property type="term" value="F:peptidase activity"/>
    <property type="evidence" value="ECO:0007669"/>
    <property type="project" value="UniProtKB-KW"/>
</dbReference>
<dbReference type="AlphaFoldDB" id="A0A6I6EBQ4"/>
<evidence type="ECO:0000313" key="3">
    <source>
        <dbReference type="Proteomes" id="UP000426424"/>
    </source>
</evidence>
<keyword evidence="2" id="KW-0645">Protease</keyword>
<dbReference type="OrthoDB" id="9782977at2"/>
<sequence length="161" mass="18249">MPDSASTSFDLILGWREWLALPELGIPAIKAKVDTGARTSTLHAFEVDTLRRDGQLYARFSVHPIQRRTDIVVQSEAMVIDRRLVADSGGHREERYVISTRLVLADRQWPIELTLTNRETMLFRMLLGRTAIAGRALVDPARSFLTGRVRQSWEVYGATAR</sequence>
<dbReference type="InterPro" id="IPR008503">
    <property type="entry name" value="Asp_endopeptidase"/>
</dbReference>
<dbReference type="SUPFAM" id="SSF50630">
    <property type="entry name" value="Acid proteases"/>
    <property type="match status" value="1"/>
</dbReference>